<evidence type="ECO:0000259" key="2">
    <source>
        <dbReference type="Pfam" id="PF20170"/>
    </source>
</evidence>
<feature type="domain" description="Plexin cytoplasmic RhoGTPase-binding" evidence="2">
    <location>
        <begin position="26"/>
        <end position="135"/>
    </location>
</feature>
<name>A0AA88YMW6_PINIB</name>
<dbReference type="AlphaFoldDB" id="A0AA88YMW6"/>
<keyword evidence="4" id="KW-1185">Reference proteome</keyword>
<dbReference type="InterPro" id="IPR031148">
    <property type="entry name" value="Plexin"/>
</dbReference>
<dbReference type="Pfam" id="PF08337">
    <property type="entry name" value="Plexin_cytopl"/>
    <property type="match status" value="1"/>
</dbReference>
<dbReference type="GO" id="GO:0030334">
    <property type="term" value="P:regulation of cell migration"/>
    <property type="evidence" value="ECO:0007669"/>
    <property type="project" value="TreeGrafter"/>
</dbReference>
<organism evidence="3 4">
    <name type="scientific">Pinctada imbricata</name>
    <name type="common">Atlantic pearl-oyster</name>
    <name type="synonym">Pinctada martensii</name>
    <dbReference type="NCBI Taxonomy" id="66713"/>
    <lineage>
        <taxon>Eukaryota</taxon>
        <taxon>Metazoa</taxon>
        <taxon>Spiralia</taxon>
        <taxon>Lophotrochozoa</taxon>
        <taxon>Mollusca</taxon>
        <taxon>Bivalvia</taxon>
        <taxon>Autobranchia</taxon>
        <taxon>Pteriomorphia</taxon>
        <taxon>Pterioida</taxon>
        <taxon>Pterioidea</taxon>
        <taxon>Pteriidae</taxon>
        <taxon>Pinctada</taxon>
    </lineage>
</organism>
<dbReference type="Pfam" id="PF20170">
    <property type="entry name" value="Plexin_RBD"/>
    <property type="match status" value="1"/>
</dbReference>
<dbReference type="Gene3D" id="1.10.506.10">
    <property type="entry name" value="GTPase Activation - p120gap, domain 1"/>
    <property type="match status" value="1"/>
</dbReference>
<evidence type="ECO:0000259" key="1">
    <source>
        <dbReference type="Pfam" id="PF08337"/>
    </source>
</evidence>
<comment type="caution">
    <text evidence="3">The sequence shown here is derived from an EMBL/GenBank/DDBJ whole genome shotgun (WGS) entry which is preliminary data.</text>
</comment>
<dbReference type="InterPro" id="IPR046800">
    <property type="entry name" value="Plexin_RBD"/>
</dbReference>
<dbReference type="GO" id="GO:0017154">
    <property type="term" value="F:semaphorin receptor activity"/>
    <property type="evidence" value="ECO:0007669"/>
    <property type="project" value="InterPro"/>
</dbReference>
<dbReference type="PANTHER" id="PTHR22625">
    <property type="entry name" value="PLEXIN"/>
    <property type="match status" value="1"/>
</dbReference>
<dbReference type="GO" id="GO:0002116">
    <property type="term" value="C:semaphorin receptor complex"/>
    <property type="evidence" value="ECO:0007669"/>
    <property type="project" value="TreeGrafter"/>
</dbReference>
<dbReference type="GO" id="GO:0005886">
    <property type="term" value="C:plasma membrane"/>
    <property type="evidence" value="ECO:0007669"/>
    <property type="project" value="TreeGrafter"/>
</dbReference>
<sequence>MLYKAILTVVEKRPVDCVTGDAKNTLSQHRFLRCKVDFNIMTLTIDLNGDGHEFSCEVLDCDTISQVKQKCLRQIYKNRPASQMPSTDELILEWKMGHGKLALNDFDHTSVREGNKIQMNTLKHYNVKDKSNMELHYKFSPPNPDGNEPEETYENFVKQPSSPNAIMLQMPTLVTEESLEKMERWHLDEVVEESTPDDMNITARHLKEEKGMHITSLMHTKLILQEYIRTLLDQILDENIQSIVHYVFGTLNTIAESKGVDPDVLQCWKSESYAIRIWASLVATPDVLFDVDRPKHIEPSLDSIRQLIIDCFHNTKITKDSSLQKLLFATEVPEYQKKIDIFYKRLSQLECIGEGQFANEMTKLSNVCVFLYFSRNKNMKNHWNKRNPKVKSGGL</sequence>
<gene>
    <name evidence="3" type="ORF">FSP39_006962</name>
</gene>
<dbReference type="Gene3D" id="3.10.20.90">
    <property type="entry name" value="Phosphatidylinositol 3-kinase Catalytic Subunit, Chain A, domain 1"/>
    <property type="match status" value="1"/>
</dbReference>
<evidence type="ECO:0000313" key="4">
    <source>
        <dbReference type="Proteomes" id="UP001186944"/>
    </source>
</evidence>
<protein>
    <submittedName>
        <fullName evidence="3">Uncharacterized protein</fullName>
    </submittedName>
</protein>
<reference evidence="3" key="1">
    <citation type="submission" date="2019-08" db="EMBL/GenBank/DDBJ databases">
        <title>The improved chromosome-level genome for the pearl oyster Pinctada fucata martensii using PacBio sequencing and Hi-C.</title>
        <authorList>
            <person name="Zheng Z."/>
        </authorList>
    </citation>
    <scope>NUCLEOTIDE SEQUENCE</scope>
    <source>
        <strain evidence="3">ZZ-2019</strain>
        <tissue evidence="3">Adductor muscle</tissue>
    </source>
</reference>
<dbReference type="Proteomes" id="UP001186944">
    <property type="component" value="Unassembled WGS sequence"/>
</dbReference>
<dbReference type="PANTHER" id="PTHR22625:SF70">
    <property type="entry name" value="PLEXIN A, ISOFORM A"/>
    <property type="match status" value="1"/>
</dbReference>
<dbReference type="EMBL" id="VSWD01000005">
    <property type="protein sequence ID" value="KAK3101874.1"/>
    <property type="molecule type" value="Genomic_DNA"/>
</dbReference>
<proteinExistence type="predicted"/>
<dbReference type="InterPro" id="IPR008936">
    <property type="entry name" value="Rho_GTPase_activation_prot"/>
</dbReference>
<dbReference type="InterPro" id="IPR013548">
    <property type="entry name" value="Plexin_cytoplasmic_RasGAP_dom"/>
</dbReference>
<accession>A0AA88YMW6</accession>
<evidence type="ECO:0000313" key="3">
    <source>
        <dbReference type="EMBL" id="KAK3101874.1"/>
    </source>
</evidence>
<feature type="domain" description="Plexin cytoplasmic RasGAP" evidence="1">
    <location>
        <begin position="1"/>
        <end position="366"/>
    </location>
</feature>